<dbReference type="AlphaFoldDB" id="A0A370I732"/>
<sequence>MTDADFASFGEPNRTRPEGYRLTHPVNDSGSGPTSALTGYDTSTGRTGLGHDSGVHWTQPDTGTPWPTGAAPTVTPRAEPPTPRSESIGAAPESVSIRPDSRASVEPVRLEPQPRLESNNNNNHRVEESAHRLEPEPTRRIEPPAPTSRRAAPEPPQSRRAANRHASSPLEDAPTTVDIHLVMRLLLASHTLETVAKKAESGEASLEEFIRAAHRARTTSVELVSAWFGGAGQMRQFAEALLAATETA</sequence>
<evidence type="ECO:0000256" key="1">
    <source>
        <dbReference type="SAM" id="MobiDB-lite"/>
    </source>
</evidence>
<gene>
    <name evidence="2" type="ORF">DFR76_104286</name>
</gene>
<evidence type="ECO:0000313" key="3">
    <source>
        <dbReference type="Proteomes" id="UP000254869"/>
    </source>
</evidence>
<comment type="caution">
    <text evidence="2">The sequence shown here is derived from an EMBL/GenBank/DDBJ whole genome shotgun (WGS) entry which is preliminary data.</text>
</comment>
<keyword evidence="3" id="KW-1185">Reference proteome</keyword>
<organism evidence="2 3">
    <name type="scientific">Nocardia pseudobrasiliensis</name>
    <dbReference type="NCBI Taxonomy" id="45979"/>
    <lineage>
        <taxon>Bacteria</taxon>
        <taxon>Bacillati</taxon>
        <taxon>Actinomycetota</taxon>
        <taxon>Actinomycetes</taxon>
        <taxon>Mycobacteriales</taxon>
        <taxon>Nocardiaceae</taxon>
        <taxon>Nocardia</taxon>
    </lineage>
</organism>
<dbReference type="RefSeq" id="WP_067993908.1">
    <property type="nucleotide sequence ID" value="NZ_QQBC01000004.1"/>
</dbReference>
<feature type="region of interest" description="Disordered" evidence="1">
    <location>
        <begin position="1"/>
        <end position="173"/>
    </location>
</feature>
<feature type="compositionally biased region" description="Low complexity" evidence="1">
    <location>
        <begin position="60"/>
        <end position="76"/>
    </location>
</feature>
<feature type="compositionally biased region" description="Polar residues" evidence="1">
    <location>
        <begin position="26"/>
        <end position="46"/>
    </location>
</feature>
<feature type="compositionally biased region" description="Basic and acidic residues" evidence="1">
    <location>
        <begin position="99"/>
        <end position="114"/>
    </location>
</feature>
<protein>
    <submittedName>
        <fullName evidence="2">Uncharacterized protein</fullName>
    </submittedName>
</protein>
<dbReference type="Proteomes" id="UP000254869">
    <property type="component" value="Unassembled WGS sequence"/>
</dbReference>
<reference evidence="2 3" key="1">
    <citation type="submission" date="2018-07" db="EMBL/GenBank/DDBJ databases">
        <title>Genomic Encyclopedia of Type Strains, Phase IV (KMG-IV): sequencing the most valuable type-strain genomes for metagenomic binning, comparative biology and taxonomic classification.</title>
        <authorList>
            <person name="Goeker M."/>
        </authorList>
    </citation>
    <scope>NUCLEOTIDE SEQUENCE [LARGE SCALE GENOMIC DNA]</scope>
    <source>
        <strain evidence="2 3">DSM 44290</strain>
    </source>
</reference>
<dbReference type="EMBL" id="QQBC01000004">
    <property type="protein sequence ID" value="RDI66536.1"/>
    <property type="molecule type" value="Genomic_DNA"/>
</dbReference>
<accession>A0A370I732</accession>
<proteinExistence type="predicted"/>
<name>A0A370I732_9NOCA</name>
<evidence type="ECO:0000313" key="2">
    <source>
        <dbReference type="EMBL" id="RDI66536.1"/>
    </source>
</evidence>
<feature type="compositionally biased region" description="Basic and acidic residues" evidence="1">
    <location>
        <begin position="124"/>
        <end position="142"/>
    </location>
</feature>